<accession>A0A6V7GU70</accession>
<dbReference type="Proteomes" id="UP000752696">
    <property type="component" value="Unassembled WGS sequence"/>
</dbReference>
<feature type="non-terminal residue" evidence="1">
    <location>
        <position position="1"/>
    </location>
</feature>
<name>A0A6V7GU70_9HYME</name>
<proteinExistence type="predicted"/>
<gene>
    <name evidence="1" type="ORF">MHI_LOCUS54265</name>
</gene>
<feature type="non-terminal residue" evidence="1">
    <location>
        <position position="101"/>
    </location>
</feature>
<comment type="caution">
    <text evidence="1">The sequence shown here is derived from an EMBL/GenBank/DDBJ whole genome shotgun (WGS) entry which is preliminary data.</text>
</comment>
<evidence type="ECO:0000313" key="1">
    <source>
        <dbReference type="EMBL" id="CAD1468571.1"/>
    </source>
</evidence>
<evidence type="ECO:0000313" key="2">
    <source>
        <dbReference type="Proteomes" id="UP000752696"/>
    </source>
</evidence>
<sequence>NARTLQAKLTKVNDRIAEEMSFRATEGLLPGKFEGRHRWLPFCQFLRATFESPSWDAENGHIVESMNSCLEKRSCFIIKYGHRREFLLIGRFASGRSMIIR</sequence>
<dbReference type="AlphaFoldDB" id="A0A6V7GU70"/>
<protein>
    <submittedName>
        <fullName evidence="1">Uncharacterized protein</fullName>
    </submittedName>
</protein>
<organism evidence="1 2">
    <name type="scientific">Heterotrigona itama</name>
    <dbReference type="NCBI Taxonomy" id="395501"/>
    <lineage>
        <taxon>Eukaryota</taxon>
        <taxon>Metazoa</taxon>
        <taxon>Ecdysozoa</taxon>
        <taxon>Arthropoda</taxon>
        <taxon>Hexapoda</taxon>
        <taxon>Insecta</taxon>
        <taxon>Pterygota</taxon>
        <taxon>Neoptera</taxon>
        <taxon>Endopterygota</taxon>
        <taxon>Hymenoptera</taxon>
        <taxon>Apocrita</taxon>
        <taxon>Aculeata</taxon>
        <taxon>Apoidea</taxon>
        <taxon>Anthophila</taxon>
        <taxon>Apidae</taxon>
        <taxon>Heterotrigona</taxon>
    </lineage>
</organism>
<reference evidence="1" key="1">
    <citation type="submission" date="2020-07" db="EMBL/GenBank/DDBJ databases">
        <authorList>
            <person name="Nazaruddin N."/>
        </authorList>
    </citation>
    <scope>NUCLEOTIDE SEQUENCE</scope>
</reference>
<keyword evidence="2" id="KW-1185">Reference proteome</keyword>
<dbReference type="EMBL" id="CAJDYZ010000773">
    <property type="protein sequence ID" value="CAD1468571.1"/>
    <property type="molecule type" value="Genomic_DNA"/>
</dbReference>